<feature type="region of interest" description="Disordered" evidence="5">
    <location>
        <begin position="186"/>
        <end position="227"/>
    </location>
</feature>
<dbReference type="CDD" id="cd03572">
    <property type="entry name" value="ENTH_like_Tepsin"/>
    <property type="match status" value="1"/>
</dbReference>
<feature type="compositionally biased region" description="Low complexity" evidence="5">
    <location>
        <begin position="674"/>
        <end position="687"/>
    </location>
</feature>
<dbReference type="InterPro" id="IPR039273">
    <property type="entry name" value="TEPSIN"/>
</dbReference>
<keyword evidence="8" id="KW-1185">Reference proteome</keyword>
<keyword evidence="3" id="KW-0333">Golgi apparatus</keyword>
<dbReference type="Gene3D" id="1.25.40.90">
    <property type="match status" value="1"/>
</dbReference>
<feature type="region of interest" description="Disordered" evidence="5">
    <location>
        <begin position="482"/>
        <end position="515"/>
    </location>
</feature>
<feature type="region of interest" description="Disordered" evidence="5">
    <location>
        <begin position="262"/>
        <end position="283"/>
    </location>
</feature>
<feature type="region of interest" description="Disordered" evidence="5">
    <location>
        <begin position="636"/>
        <end position="659"/>
    </location>
</feature>
<dbReference type="SUPFAM" id="SSF48464">
    <property type="entry name" value="ENTH/VHS domain"/>
    <property type="match status" value="1"/>
</dbReference>
<dbReference type="Pfam" id="PF01417">
    <property type="entry name" value="ENTH"/>
    <property type="match status" value="1"/>
</dbReference>
<proteinExistence type="predicted"/>
<dbReference type="PROSITE" id="PS50942">
    <property type="entry name" value="ENTH"/>
    <property type="match status" value="1"/>
</dbReference>
<evidence type="ECO:0000256" key="2">
    <source>
        <dbReference type="ARBA" id="ARBA00004601"/>
    </source>
</evidence>
<name>A0A835YV47_9STRA</name>
<feature type="region of interest" description="Disordered" evidence="5">
    <location>
        <begin position="532"/>
        <end position="610"/>
    </location>
</feature>
<feature type="domain" description="ENTH" evidence="6">
    <location>
        <begin position="1"/>
        <end position="127"/>
    </location>
</feature>
<dbReference type="GO" id="GO:0032588">
    <property type="term" value="C:trans-Golgi network membrane"/>
    <property type="evidence" value="ECO:0007669"/>
    <property type="project" value="TreeGrafter"/>
</dbReference>
<evidence type="ECO:0000256" key="3">
    <source>
        <dbReference type="ARBA" id="ARBA00023034"/>
    </source>
</evidence>
<organism evidence="7 8">
    <name type="scientific">Tribonema minus</name>
    <dbReference type="NCBI Taxonomy" id="303371"/>
    <lineage>
        <taxon>Eukaryota</taxon>
        <taxon>Sar</taxon>
        <taxon>Stramenopiles</taxon>
        <taxon>Ochrophyta</taxon>
        <taxon>PX clade</taxon>
        <taxon>Xanthophyceae</taxon>
        <taxon>Tribonematales</taxon>
        <taxon>Tribonemataceae</taxon>
        <taxon>Tribonema</taxon>
    </lineage>
</organism>
<dbReference type="InterPro" id="IPR013809">
    <property type="entry name" value="ENTH"/>
</dbReference>
<feature type="compositionally biased region" description="Low complexity" evidence="5">
    <location>
        <begin position="600"/>
        <end position="609"/>
    </location>
</feature>
<evidence type="ECO:0000256" key="1">
    <source>
        <dbReference type="ARBA" id="ARBA00004541"/>
    </source>
</evidence>
<evidence type="ECO:0000313" key="8">
    <source>
        <dbReference type="Proteomes" id="UP000664859"/>
    </source>
</evidence>
<evidence type="ECO:0000259" key="6">
    <source>
        <dbReference type="PROSITE" id="PS50942"/>
    </source>
</evidence>
<feature type="compositionally biased region" description="Gly residues" evidence="5">
    <location>
        <begin position="310"/>
        <end position="325"/>
    </location>
</feature>
<dbReference type="OrthoDB" id="118154at2759"/>
<accession>A0A835YV47</accession>
<reference evidence="7" key="1">
    <citation type="submission" date="2021-02" db="EMBL/GenBank/DDBJ databases">
        <title>First Annotated Genome of the Yellow-green Alga Tribonema minus.</title>
        <authorList>
            <person name="Mahan K.M."/>
        </authorList>
    </citation>
    <scope>NUCLEOTIDE SEQUENCE</scope>
    <source>
        <strain evidence="7">UTEX B ZZ1240</strain>
    </source>
</reference>
<comment type="subcellular location">
    <subcellularLocation>
        <location evidence="1">Cytoplasmic vesicle</location>
    </subcellularLocation>
    <subcellularLocation>
        <location evidence="2">Golgi apparatus</location>
        <location evidence="2">trans-Golgi network</location>
    </subcellularLocation>
</comment>
<feature type="compositionally biased region" description="Low complexity" evidence="5">
    <location>
        <begin position="563"/>
        <end position="581"/>
    </location>
</feature>
<evidence type="ECO:0000256" key="4">
    <source>
        <dbReference type="ARBA" id="ARBA00023329"/>
    </source>
</evidence>
<keyword evidence="4" id="KW-0968">Cytoplasmic vesicle</keyword>
<evidence type="ECO:0000313" key="7">
    <source>
        <dbReference type="EMBL" id="KAG5180095.1"/>
    </source>
</evidence>
<protein>
    <recommendedName>
        <fullName evidence="6">ENTH domain-containing protein</fullName>
    </recommendedName>
</protein>
<dbReference type="Proteomes" id="UP000664859">
    <property type="component" value="Unassembled WGS sequence"/>
</dbReference>
<evidence type="ECO:0000256" key="5">
    <source>
        <dbReference type="SAM" id="MobiDB-lite"/>
    </source>
</evidence>
<dbReference type="InterPro" id="IPR008942">
    <property type="entry name" value="ENTH_VHS"/>
</dbReference>
<dbReference type="AlphaFoldDB" id="A0A835YV47"/>
<comment type="caution">
    <text evidence="7">The sequence shown here is derived from an EMBL/GenBank/DDBJ whole genome shotgun (WGS) entry which is preliminary data.</text>
</comment>
<feature type="compositionally biased region" description="Gly residues" evidence="5">
    <location>
        <begin position="187"/>
        <end position="216"/>
    </location>
</feature>
<feature type="compositionally biased region" description="Low complexity" evidence="5">
    <location>
        <begin position="496"/>
        <end position="515"/>
    </location>
</feature>
<dbReference type="EMBL" id="JAFCMP010000412">
    <property type="protein sequence ID" value="KAG5180095.1"/>
    <property type="molecule type" value="Genomic_DNA"/>
</dbReference>
<dbReference type="GO" id="GO:0031410">
    <property type="term" value="C:cytoplasmic vesicle"/>
    <property type="evidence" value="ECO:0007669"/>
    <property type="project" value="UniProtKB-SubCell"/>
</dbReference>
<sequence length="730" mass="73621">MDRAMVARATSRDPAPTPGYMYDEIARMTHANFEGCKALEGYLLDRIRVSNAYSKFKCLMIIKHVCLKGRPEFRKDMQRSVDAIKDCLTFTAPPDPLRGDEPNRRVREAAKETLEALYADSHGPSAIGGVYAAGTSSQYGNRIEGIGGGEAAGGPQPYGSGNGASFYVRSAVERFSRTGSDLSGYSGSMGGAGMQSGNSGGGGSLGGSYRPGGSGNGSSMQGIGNYDPAEHKTWLERASETVKATAVKAVEAVDSVRQARQQRGADALYSGSPDYPPGGFTSNRGAAAYSSGSYDGASVTSGYRPAADGPAGGMQHGSGSGGAWGASGAASGAHMAPPAAAYQAQQQVPLGGARPAAAAAEGYEARAVAKVCMPTGTRSVPTKAETEEFVSLALGLEEDRLGEALLEVAFTGGGAGDGGDTWRAQSKALTLIAVLVQRSETYRAYFTDAAERGELDPCCASQRAAVRDRAVALLSRLGLTPPTAAAPQRHAETASGDDAQAAAAPPDAAAPLPGGDLLGDYEVDLLIDAGSAQRSAADARDRPRDWAGAGGEQQQSTQHPAIAGSSASSNGTSSNNGTSSSNGGGRARADLLGGNGGGDADSSGASSAGGDNGGLFGDMLVVSATAQQPASPVRAAEAAAAAAAPRSDESPVQSQHKGTAIGSPLVSLQERSSEGPPAGSASSSGFSFIASGDVEANNASGNVSDMLSGLVIAPSPPPPPGHQVSILDFS</sequence>
<gene>
    <name evidence="7" type="ORF">JKP88DRAFT_264021</name>
</gene>
<dbReference type="PANTHER" id="PTHR21514:SF0">
    <property type="entry name" value="AP-4 COMPLEX ACCESSORY SUBUNIT TEPSIN"/>
    <property type="match status" value="1"/>
</dbReference>
<feature type="region of interest" description="Disordered" evidence="5">
    <location>
        <begin position="307"/>
        <end position="330"/>
    </location>
</feature>
<dbReference type="InterPro" id="IPR035802">
    <property type="entry name" value="ENTH/VHS_tepsin"/>
</dbReference>
<feature type="region of interest" description="Disordered" evidence="5">
    <location>
        <begin position="708"/>
        <end position="730"/>
    </location>
</feature>
<dbReference type="PANTHER" id="PTHR21514">
    <property type="entry name" value="AP-4 COMPLEX ACCESSORY SUBUNIT TEPSIN"/>
    <property type="match status" value="1"/>
</dbReference>
<feature type="region of interest" description="Disordered" evidence="5">
    <location>
        <begin position="668"/>
        <end position="687"/>
    </location>
</feature>